<accession>A0A401RWT7</accession>
<gene>
    <name evidence="1" type="ORF">chiPu_0001005</name>
</gene>
<dbReference type="EMBL" id="BEZZ01000014">
    <property type="protein sequence ID" value="GCC22617.1"/>
    <property type="molecule type" value="Genomic_DNA"/>
</dbReference>
<dbReference type="AlphaFoldDB" id="A0A401RWT7"/>
<dbReference type="Proteomes" id="UP000287033">
    <property type="component" value="Unassembled WGS sequence"/>
</dbReference>
<comment type="caution">
    <text evidence="1">The sequence shown here is derived from an EMBL/GenBank/DDBJ whole genome shotgun (WGS) entry which is preliminary data.</text>
</comment>
<sequence length="99" mass="11155">MGNKLHRLLPQMASESSTEAIKPALRQLHSQVLTVKMLDFTQVPDATLPLLGKLFRLKDAVKSVSNGANCKMEEYMWCEVEISHQRLWAIFGVGTVEEI</sequence>
<organism evidence="1 2">
    <name type="scientific">Chiloscyllium punctatum</name>
    <name type="common">Brownbanded bambooshark</name>
    <name type="synonym">Hemiscyllium punctatum</name>
    <dbReference type="NCBI Taxonomy" id="137246"/>
    <lineage>
        <taxon>Eukaryota</taxon>
        <taxon>Metazoa</taxon>
        <taxon>Chordata</taxon>
        <taxon>Craniata</taxon>
        <taxon>Vertebrata</taxon>
        <taxon>Chondrichthyes</taxon>
        <taxon>Elasmobranchii</taxon>
        <taxon>Galeomorphii</taxon>
        <taxon>Galeoidea</taxon>
        <taxon>Orectolobiformes</taxon>
        <taxon>Hemiscylliidae</taxon>
        <taxon>Chiloscyllium</taxon>
    </lineage>
</organism>
<protein>
    <submittedName>
        <fullName evidence="1">Uncharacterized protein</fullName>
    </submittedName>
</protein>
<proteinExistence type="predicted"/>
<name>A0A401RWT7_CHIPU</name>
<evidence type="ECO:0000313" key="2">
    <source>
        <dbReference type="Proteomes" id="UP000287033"/>
    </source>
</evidence>
<keyword evidence="2" id="KW-1185">Reference proteome</keyword>
<evidence type="ECO:0000313" key="1">
    <source>
        <dbReference type="EMBL" id="GCC22617.1"/>
    </source>
</evidence>
<reference evidence="1 2" key="1">
    <citation type="journal article" date="2018" name="Nat. Ecol. Evol.">
        <title>Shark genomes provide insights into elasmobranch evolution and the origin of vertebrates.</title>
        <authorList>
            <person name="Hara Y"/>
            <person name="Yamaguchi K"/>
            <person name="Onimaru K"/>
            <person name="Kadota M"/>
            <person name="Koyanagi M"/>
            <person name="Keeley SD"/>
            <person name="Tatsumi K"/>
            <person name="Tanaka K"/>
            <person name="Motone F"/>
            <person name="Kageyama Y"/>
            <person name="Nozu R"/>
            <person name="Adachi N"/>
            <person name="Nishimura O"/>
            <person name="Nakagawa R"/>
            <person name="Tanegashima C"/>
            <person name="Kiyatake I"/>
            <person name="Matsumoto R"/>
            <person name="Murakumo K"/>
            <person name="Nishida K"/>
            <person name="Terakita A"/>
            <person name="Kuratani S"/>
            <person name="Sato K"/>
            <person name="Hyodo S Kuraku.S."/>
        </authorList>
    </citation>
    <scope>NUCLEOTIDE SEQUENCE [LARGE SCALE GENOMIC DNA]</scope>
</reference>